<dbReference type="Proteomes" id="UP000288804">
    <property type="component" value="Chromosome"/>
</dbReference>
<dbReference type="EMBL" id="CP032487">
    <property type="protein sequence ID" value="QAX79927.1"/>
    <property type="molecule type" value="Genomic_DNA"/>
</dbReference>
<sequence length="223" mass="25443">MTGFTTAISSDRPPILRLTWRNSPETLLKNHAIHELISHYNNGSENKKAEIEKSAINHIINICSNLNYVANDNIQNKSVNTATKLVEFFSGQNDIRNKIELAKEIKTIRQLDFSVLNKEDINGRLQTLKRYIDVILPEEKTQSKYLTQPENKCAEGKPLTENMQTTAPIRKSIDNTLSCRVKTQGEYISLQPDSGENKNNENIIARFFPNLIASLFYINSPHR</sequence>
<dbReference type="RefSeq" id="WP_129197814.1">
    <property type="nucleotide sequence ID" value="NZ_CABHXI010000091.1"/>
</dbReference>
<proteinExistence type="predicted"/>
<evidence type="ECO:0000313" key="2">
    <source>
        <dbReference type="Proteomes" id="UP000288804"/>
    </source>
</evidence>
<gene>
    <name evidence="1" type="ORF">D5F51_16080</name>
</gene>
<evidence type="ECO:0000313" key="1">
    <source>
        <dbReference type="EMBL" id="QAX79927.1"/>
    </source>
</evidence>
<protein>
    <submittedName>
        <fullName evidence="1">Uncharacterized protein</fullName>
    </submittedName>
</protein>
<accession>A0ABX5R332</accession>
<organism evidence="1 2">
    <name type="scientific">Yersinia hibernica</name>
    <dbReference type="NCBI Taxonomy" id="2339259"/>
    <lineage>
        <taxon>Bacteria</taxon>
        <taxon>Pseudomonadati</taxon>
        <taxon>Pseudomonadota</taxon>
        <taxon>Gammaproteobacteria</taxon>
        <taxon>Enterobacterales</taxon>
        <taxon>Yersiniaceae</taxon>
        <taxon>Yersinia</taxon>
    </lineage>
</organism>
<keyword evidence="2" id="KW-1185">Reference proteome</keyword>
<name>A0ABX5R332_9GAMM</name>
<reference evidence="2" key="1">
    <citation type="submission" date="2018-09" db="EMBL/GenBank/DDBJ databases">
        <title>Yersinia hibernicus sp. nov.</title>
        <authorList>
            <person name="Nguyen S.V."/>
            <person name="Mundanda D.M."/>
            <person name="Anes J."/>
            <person name="Fanning S."/>
        </authorList>
    </citation>
    <scope>NUCLEOTIDE SEQUENCE [LARGE SCALE GENOMIC DNA]</scope>
    <source>
        <strain evidence="2">CFS1934</strain>
    </source>
</reference>